<feature type="transmembrane region" description="Helical" evidence="1">
    <location>
        <begin position="7"/>
        <end position="25"/>
    </location>
</feature>
<keyword evidence="1" id="KW-0812">Transmembrane</keyword>
<evidence type="ECO:0000313" key="3">
    <source>
        <dbReference type="Proteomes" id="UP000033682"/>
    </source>
</evidence>
<protein>
    <recommendedName>
        <fullName evidence="4">Alkaline shock response membrane anchor protein AmaP</fullName>
    </recommendedName>
</protein>
<evidence type="ECO:0000313" key="2">
    <source>
        <dbReference type="EMBL" id="KJY60100.1"/>
    </source>
</evidence>
<keyword evidence="3" id="KW-1185">Reference proteome</keyword>
<proteinExistence type="predicted"/>
<dbReference type="Proteomes" id="UP000033682">
    <property type="component" value="Unassembled WGS sequence"/>
</dbReference>
<evidence type="ECO:0008006" key="4">
    <source>
        <dbReference type="Google" id="ProtNLM"/>
    </source>
</evidence>
<dbReference type="HOGENOM" id="CLU_119961_1_0_9"/>
<dbReference type="STRING" id="303541.JF72_14100"/>
<organism evidence="2 3">
    <name type="scientific">Lactobacillus apis</name>
    <dbReference type="NCBI Taxonomy" id="303541"/>
    <lineage>
        <taxon>Bacteria</taxon>
        <taxon>Bacillati</taxon>
        <taxon>Bacillota</taxon>
        <taxon>Bacilli</taxon>
        <taxon>Lactobacillales</taxon>
        <taxon>Lactobacillaceae</taxon>
        <taxon>Lactobacillus</taxon>
    </lineage>
</organism>
<reference evidence="2 3" key="1">
    <citation type="submission" date="2015-01" db="EMBL/GenBank/DDBJ databases">
        <title>Comparative genomics of the lactic acid bacteria isolated from the honey bee gut.</title>
        <authorList>
            <person name="Ellegaard K.M."/>
            <person name="Tamarit D."/>
            <person name="Javelind E."/>
            <person name="Olofsson T."/>
            <person name="Andersson S.G."/>
            <person name="Vasquez A."/>
        </authorList>
    </citation>
    <scope>NUCLEOTIDE SEQUENCE [LARGE SCALE GENOMIC DNA]</scope>
    <source>
        <strain evidence="2 3">Hma11</strain>
    </source>
</reference>
<dbReference type="AlphaFoldDB" id="A0A0F4LND7"/>
<dbReference type="PATRIC" id="fig|303541.3.peg.1583"/>
<feature type="transmembrane region" description="Helical" evidence="1">
    <location>
        <begin position="51"/>
        <end position="76"/>
    </location>
</feature>
<evidence type="ECO:0000256" key="1">
    <source>
        <dbReference type="SAM" id="Phobius"/>
    </source>
</evidence>
<sequence>MKRSKKWLLVVFLLLLLPLPIYLLWETSGFWQKYLRLSIPKMDTLNPIFEWYLIGASAIVLLALIISLLIILFWPVQRYFTLIHKRDGQVRVNSKAINGYVMNSLSELPFINKAKVDSKLTNHKIKIRISGNLGHGDNVNAVLEQYLEELKGNLSQLLGIEQKPKIKIKFVNYQNSDKPETRVQ</sequence>
<dbReference type="RefSeq" id="WP_046308044.1">
    <property type="nucleotide sequence ID" value="NZ_KQ034000.1"/>
</dbReference>
<comment type="caution">
    <text evidence="2">The sequence shown here is derived from an EMBL/GenBank/DDBJ whole genome shotgun (WGS) entry which is preliminary data.</text>
</comment>
<dbReference type="NCBIfam" id="NF033218">
    <property type="entry name" value="anchor_AmaP"/>
    <property type="match status" value="1"/>
</dbReference>
<keyword evidence="1" id="KW-1133">Transmembrane helix</keyword>
<dbReference type="EMBL" id="JXLG01000010">
    <property type="protein sequence ID" value="KJY60100.1"/>
    <property type="molecule type" value="Genomic_DNA"/>
</dbReference>
<name>A0A0F4LND7_9LACO</name>
<accession>A0A0F4LND7</accession>
<keyword evidence="1" id="KW-0472">Membrane</keyword>
<gene>
    <name evidence="2" type="ORF">JF72_14100</name>
</gene>